<dbReference type="Pfam" id="PF02899">
    <property type="entry name" value="Phage_int_SAM_1"/>
    <property type="match status" value="1"/>
</dbReference>
<gene>
    <name evidence="8" type="ORF">SSIN_0166</name>
</gene>
<dbReference type="PATRIC" id="fig|176090.4.peg.166"/>
<comment type="caution">
    <text evidence="8">The sequence shown here is derived from an EMBL/GenBank/DDBJ whole genome shotgun (WGS) entry which is preliminary data.</text>
</comment>
<dbReference type="CDD" id="cd01190">
    <property type="entry name" value="INT_StrepXerD_C_like"/>
    <property type="match status" value="1"/>
</dbReference>
<evidence type="ECO:0000313" key="8">
    <source>
        <dbReference type="EMBL" id="KGM38012.1"/>
    </source>
</evidence>
<dbReference type="InterPro" id="IPR020876">
    <property type="entry name" value="Tyrosine_recombinase_XerD-like"/>
</dbReference>
<dbReference type="InterPro" id="IPR010998">
    <property type="entry name" value="Integrase_recombinase_N"/>
</dbReference>
<dbReference type="GO" id="GO:0003677">
    <property type="term" value="F:DNA binding"/>
    <property type="evidence" value="ECO:0007669"/>
    <property type="project" value="UniProtKB-UniRule"/>
</dbReference>
<proteinExistence type="inferred from homology"/>
<evidence type="ECO:0000259" key="6">
    <source>
        <dbReference type="PROSITE" id="PS51898"/>
    </source>
</evidence>
<reference evidence="8 9" key="1">
    <citation type="submission" date="2014-06" db="EMBL/GenBank/DDBJ databases">
        <authorList>
            <person name="Teng J.L."/>
            <person name="Huang Y."/>
            <person name="Tse H."/>
            <person name="Lau S.K."/>
            <person name="Woo P.C."/>
        </authorList>
    </citation>
    <scope>NUCLEOTIDE SEQUENCE [LARGE SCALE GENOMIC DNA]</scope>
    <source>
        <strain evidence="8 9">HKU4</strain>
    </source>
</reference>
<evidence type="ECO:0000256" key="5">
    <source>
        <dbReference type="HAMAP-Rule" id="MF_01817"/>
    </source>
</evidence>
<feature type="domain" description="Tyr recombinase" evidence="6">
    <location>
        <begin position="89"/>
        <end position="243"/>
    </location>
</feature>
<dbReference type="Proteomes" id="UP000030019">
    <property type="component" value="Unassembled WGS sequence"/>
</dbReference>
<dbReference type="GO" id="GO:0005737">
    <property type="term" value="C:cytoplasm"/>
    <property type="evidence" value="ECO:0007669"/>
    <property type="project" value="UniProtKB-SubCell"/>
</dbReference>
<dbReference type="GO" id="GO:0006313">
    <property type="term" value="P:DNA transposition"/>
    <property type="evidence" value="ECO:0007669"/>
    <property type="project" value="UniProtKB-UniRule"/>
</dbReference>
<keyword evidence="9" id="KW-1185">Reference proteome</keyword>
<accession>A0A0A0DM29</accession>
<dbReference type="AlphaFoldDB" id="A0A0A0DM29"/>
<comment type="similarity">
    <text evidence="5">Belongs to the 'phage' integrase family. XerD-like subfamily.</text>
</comment>
<dbReference type="InterPro" id="IPR002104">
    <property type="entry name" value="Integrase_catalytic"/>
</dbReference>
<name>A0A0A0DM29_9STRE</name>
<keyword evidence="2 5" id="KW-0229">DNA integration</keyword>
<dbReference type="InterPro" id="IPR013762">
    <property type="entry name" value="Integrase-like_cat_sf"/>
</dbReference>
<dbReference type="Gene3D" id="1.10.443.10">
    <property type="entry name" value="Intergrase catalytic core"/>
    <property type="match status" value="1"/>
</dbReference>
<evidence type="ECO:0000256" key="2">
    <source>
        <dbReference type="ARBA" id="ARBA00022908"/>
    </source>
</evidence>
<dbReference type="PROSITE" id="PS51900">
    <property type="entry name" value="CB"/>
    <property type="match status" value="1"/>
</dbReference>
<keyword evidence="4 5" id="KW-0233">DNA recombination</keyword>
<dbReference type="InterPro" id="IPR044068">
    <property type="entry name" value="CB"/>
</dbReference>
<evidence type="ECO:0000256" key="1">
    <source>
        <dbReference type="ARBA" id="ARBA00022490"/>
    </source>
</evidence>
<dbReference type="Gene3D" id="1.10.150.130">
    <property type="match status" value="1"/>
</dbReference>
<evidence type="ECO:0000313" key="9">
    <source>
        <dbReference type="Proteomes" id="UP000030019"/>
    </source>
</evidence>
<sequence>MKEQITPFLEQKNISENSKLAYSYDLEQFVNEIHSKVTETNLRIYQASIKDFKAAVQKRKLSAVNQFLYYLYENKMIGEFHRLTLPKVAISKELESELMDLSAFWETSAVPHGRLMALLILEMGLLPSEILQVKVEDINLDFQVLRIEKAGQKRIIKIPESLTDELGDYLTGTYLFEKNGKSYSRQWGFRQLEAFLIEQGQASLSAQSLREQFILRQREKGVGIYDIARDLGLKTVITLEKYR</sequence>
<dbReference type="EMBL" id="JPEN01000019">
    <property type="protein sequence ID" value="KGM38012.1"/>
    <property type="molecule type" value="Genomic_DNA"/>
</dbReference>
<dbReference type="eggNOG" id="COG4974">
    <property type="taxonomic scope" value="Bacteria"/>
</dbReference>
<dbReference type="HAMAP" id="MF_01817">
    <property type="entry name" value="Recomb_XerD_like"/>
    <property type="match status" value="1"/>
</dbReference>
<keyword evidence="1 5" id="KW-0963">Cytoplasm</keyword>
<dbReference type="RefSeq" id="WP_037614629.1">
    <property type="nucleotide sequence ID" value="NZ_JABTYC020000007.1"/>
</dbReference>
<feature type="domain" description="Core-binding (CB)" evidence="7">
    <location>
        <begin position="1"/>
        <end position="72"/>
    </location>
</feature>
<dbReference type="NCBIfam" id="NF002685">
    <property type="entry name" value="PRK02436.1"/>
    <property type="match status" value="1"/>
</dbReference>
<evidence type="ECO:0000256" key="4">
    <source>
        <dbReference type="ARBA" id="ARBA00023172"/>
    </source>
</evidence>
<dbReference type="PROSITE" id="PS51898">
    <property type="entry name" value="TYR_RECOMBINASE"/>
    <property type="match status" value="1"/>
</dbReference>
<dbReference type="GO" id="GO:0009037">
    <property type="term" value="F:tyrosine-based site-specific recombinase activity"/>
    <property type="evidence" value="ECO:0007669"/>
    <property type="project" value="UniProtKB-UniRule"/>
</dbReference>
<keyword evidence="3 5" id="KW-0238">DNA-binding</keyword>
<comment type="function">
    <text evidence="5">Putative tyrosine recombinase. Not involved in the cutting and rejoining of the recombining DNA molecules on dif(SL) site.</text>
</comment>
<evidence type="ECO:0000259" key="7">
    <source>
        <dbReference type="PROSITE" id="PS51900"/>
    </source>
</evidence>
<organism evidence="8 9">
    <name type="scientific">Streptococcus sinensis</name>
    <dbReference type="NCBI Taxonomy" id="176090"/>
    <lineage>
        <taxon>Bacteria</taxon>
        <taxon>Bacillati</taxon>
        <taxon>Bacillota</taxon>
        <taxon>Bacilli</taxon>
        <taxon>Lactobacillales</taxon>
        <taxon>Streptococcaceae</taxon>
        <taxon>Streptococcus</taxon>
    </lineage>
</organism>
<dbReference type="InterPro" id="IPR011010">
    <property type="entry name" value="DNA_brk_join_enz"/>
</dbReference>
<protein>
    <recommendedName>
        <fullName evidence="5">Tyrosine recombinase XerD-like</fullName>
    </recommendedName>
</protein>
<comment type="subcellular location">
    <subcellularLocation>
        <location evidence="5">Cytoplasm</location>
    </subcellularLocation>
</comment>
<dbReference type="Pfam" id="PF00589">
    <property type="entry name" value="Phage_integrase"/>
    <property type="match status" value="1"/>
</dbReference>
<dbReference type="SUPFAM" id="SSF56349">
    <property type="entry name" value="DNA breaking-rejoining enzymes"/>
    <property type="match status" value="1"/>
</dbReference>
<dbReference type="STRING" id="176090.SSIN_0166"/>
<feature type="active site" description="O-(3'-phospho-DNA)-tyrosine intermediate" evidence="5">
    <location>
        <position position="242"/>
    </location>
</feature>
<dbReference type="InterPro" id="IPR004107">
    <property type="entry name" value="Integrase_SAM-like_N"/>
</dbReference>
<evidence type="ECO:0000256" key="3">
    <source>
        <dbReference type="ARBA" id="ARBA00023125"/>
    </source>
</evidence>